<dbReference type="OrthoDB" id="2735517at2759"/>
<name>A0A1Y2IZ06_TRAC3</name>
<organism evidence="2 3">
    <name type="scientific">Trametes coccinea (strain BRFM310)</name>
    <name type="common">Pycnoporus coccineus</name>
    <dbReference type="NCBI Taxonomy" id="1353009"/>
    <lineage>
        <taxon>Eukaryota</taxon>
        <taxon>Fungi</taxon>
        <taxon>Dikarya</taxon>
        <taxon>Basidiomycota</taxon>
        <taxon>Agaricomycotina</taxon>
        <taxon>Agaricomycetes</taxon>
        <taxon>Polyporales</taxon>
        <taxon>Polyporaceae</taxon>
        <taxon>Trametes</taxon>
    </lineage>
</organism>
<evidence type="ECO:0000313" key="2">
    <source>
        <dbReference type="EMBL" id="OSD06360.1"/>
    </source>
</evidence>
<protein>
    <submittedName>
        <fullName evidence="2">Uncharacterized protein</fullName>
    </submittedName>
</protein>
<gene>
    <name evidence="2" type="ORF">PYCCODRAFT_924749</name>
</gene>
<proteinExistence type="predicted"/>
<sequence length="224" mass="24465">MLQNPATTPATLEVASTGSTRPETMSSTHPRCVGVSRGRLGHLPALGTRGGASPHNRTGPRCASAPPGLHRQPLGVLQETDERNEAGVEILRPGAPPPPAIRGHSPSDCANDPLCATHRKRPLRDRHPVSRPEHLANPHKRRPLALKERRPQSGNGTCDDLDCMSRSCADCAYLRSRGGVLHTKIARRGVEDKLISLDFTSRYAEDTLALLRFRAVRQVRRTML</sequence>
<feature type="region of interest" description="Disordered" evidence="1">
    <location>
        <begin position="1"/>
        <end position="70"/>
    </location>
</feature>
<dbReference type="Proteomes" id="UP000193067">
    <property type="component" value="Unassembled WGS sequence"/>
</dbReference>
<accession>A0A1Y2IZ06</accession>
<feature type="compositionally biased region" description="Basic and acidic residues" evidence="1">
    <location>
        <begin position="125"/>
        <end position="136"/>
    </location>
</feature>
<reference evidence="2 3" key="1">
    <citation type="journal article" date="2015" name="Biotechnol. Biofuels">
        <title>Enhanced degradation of softwood versus hardwood by the white-rot fungus Pycnoporus coccineus.</title>
        <authorList>
            <person name="Couturier M."/>
            <person name="Navarro D."/>
            <person name="Chevret D."/>
            <person name="Henrissat B."/>
            <person name="Piumi F."/>
            <person name="Ruiz-Duenas F.J."/>
            <person name="Martinez A.T."/>
            <person name="Grigoriev I.V."/>
            <person name="Riley R."/>
            <person name="Lipzen A."/>
            <person name="Berrin J.G."/>
            <person name="Master E.R."/>
            <person name="Rosso M.N."/>
        </authorList>
    </citation>
    <scope>NUCLEOTIDE SEQUENCE [LARGE SCALE GENOMIC DNA]</scope>
    <source>
        <strain evidence="2 3">BRFM310</strain>
    </source>
</reference>
<dbReference type="AlphaFoldDB" id="A0A1Y2IZ06"/>
<feature type="region of interest" description="Disordered" evidence="1">
    <location>
        <begin position="91"/>
        <end position="157"/>
    </location>
</feature>
<feature type="compositionally biased region" description="Polar residues" evidence="1">
    <location>
        <begin position="1"/>
        <end position="29"/>
    </location>
</feature>
<keyword evidence="3" id="KW-1185">Reference proteome</keyword>
<dbReference type="EMBL" id="KZ084090">
    <property type="protein sequence ID" value="OSD06360.1"/>
    <property type="molecule type" value="Genomic_DNA"/>
</dbReference>
<evidence type="ECO:0000256" key="1">
    <source>
        <dbReference type="SAM" id="MobiDB-lite"/>
    </source>
</evidence>
<evidence type="ECO:0000313" key="3">
    <source>
        <dbReference type="Proteomes" id="UP000193067"/>
    </source>
</evidence>